<evidence type="ECO:0000256" key="1">
    <source>
        <dbReference type="SAM" id="Coils"/>
    </source>
</evidence>
<dbReference type="Proteomes" id="UP000317421">
    <property type="component" value="Unassembled WGS sequence"/>
</dbReference>
<name>A0A5C6A471_9BACT</name>
<evidence type="ECO:0000313" key="4">
    <source>
        <dbReference type="Proteomes" id="UP000317421"/>
    </source>
</evidence>
<evidence type="ECO:0000256" key="2">
    <source>
        <dbReference type="SAM" id="SignalP"/>
    </source>
</evidence>
<keyword evidence="4" id="KW-1185">Reference proteome</keyword>
<keyword evidence="1" id="KW-0175">Coiled coil</keyword>
<protein>
    <recommendedName>
        <fullName evidence="5">Chromosome partition protein Smc</fullName>
    </recommendedName>
</protein>
<accession>A0A5C6A471</accession>
<gene>
    <name evidence="3" type="ORF">Pla108_37800</name>
</gene>
<reference evidence="3 4" key="1">
    <citation type="submission" date="2019-02" db="EMBL/GenBank/DDBJ databases">
        <title>Deep-cultivation of Planctomycetes and their phenomic and genomic characterization uncovers novel biology.</title>
        <authorList>
            <person name="Wiegand S."/>
            <person name="Jogler M."/>
            <person name="Boedeker C."/>
            <person name="Pinto D."/>
            <person name="Vollmers J."/>
            <person name="Rivas-Marin E."/>
            <person name="Kohn T."/>
            <person name="Peeters S.H."/>
            <person name="Heuer A."/>
            <person name="Rast P."/>
            <person name="Oberbeckmann S."/>
            <person name="Bunk B."/>
            <person name="Jeske O."/>
            <person name="Meyerdierks A."/>
            <person name="Storesund J.E."/>
            <person name="Kallscheuer N."/>
            <person name="Luecker S."/>
            <person name="Lage O.M."/>
            <person name="Pohl T."/>
            <person name="Merkel B.J."/>
            <person name="Hornburger P."/>
            <person name="Mueller R.-W."/>
            <person name="Bruemmer F."/>
            <person name="Labrenz M."/>
            <person name="Spormann A.M."/>
            <person name="Op Den Camp H."/>
            <person name="Overmann J."/>
            <person name="Amann R."/>
            <person name="Jetten M.S.M."/>
            <person name="Mascher T."/>
            <person name="Medema M.H."/>
            <person name="Devos D.P."/>
            <person name="Kaster A.-K."/>
            <person name="Ovreas L."/>
            <person name="Rohde M."/>
            <person name="Galperin M.Y."/>
            <person name="Jogler C."/>
        </authorList>
    </citation>
    <scope>NUCLEOTIDE SEQUENCE [LARGE SCALE GENOMIC DNA]</scope>
    <source>
        <strain evidence="3 4">Pla108</strain>
    </source>
</reference>
<feature type="chain" id="PRO_5023025723" description="Chromosome partition protein Smc" evidence="2">
    <location>
        <begin position="25"/>
        <end position="182"/>
    </location>
</feature>
<organism evidence="3 4">
    <name type="scientific">Botrimarina colliarenosi</name>
    <dbReference type="NCBI Taxonomy" id="2528001"/>
    <lineage>
        <taxon>Bacteria</taxon>
        <taxon>Pseudomonadati</taxon>
        <taxon>Planctomycetota</taxon>
        <taxon>Planctomycetia</taxon>
        <taxon>Pirellulales</taxon>
        <taxon>Lacipirellulaceae</taxon>
        <taxon>Botrimarina</taxon>
    </lineage>
</organism>
<sequence precursor="true">MGRTTVPTTLALALATLAAPTCLAEDTPAATKQAEVLQHLRAYSRRLDDAIREKTDTLQQLQQDAGQPSNETLEFRVRLASDRLRRLEERKVDAEERLLRTRHAAAAESDSTEQKEVNFLEEWIAALDDKIDGATAALDLLLESNPDFERRRAEIDRLCSQQDRIEAKIFEVNMVGLVASTD</sequence>
<keyword evidence="2" id="KW-0732">Signal</keyword>
<comment type="caution">
    <text evidence="3">The sequence shown here is derived from an EMBL/GenBank/DDBJ whole genome shotgun (WGS) entry which is preliminary data.</text>
</comment>
<evidence type="ECO:0008006" key="5">
    <source>
        <dbReference type="Google" id="ProtNLM"/>
    </source>
</evidence>
<feature type="coiled-coil region" evidence="1">
    <location>
        <begin position="40"/>
        <end position="104"/>
    </location>
</feature>
<feature type="signal peptide" evidence="2">
    <location>
        <begin position="1"/>
        <end position="24"/>
    </location>
</feature>
<evidence type="ECO:0000313" key="3">
    <source>
        <dbReference type="EMBL" id="TWT94068.1"/>
    </source>
</evidence>
<dbReference type="AlphaFoldDB" id="A0A5C6A471"/>
<proteinExistence type="predicted"/>
<dbReference type="EMBL" id="SJPR01000007">
    <property type="protein sequence ID" value="TWT94068.1"/>
    <property type="molecule type" value="Genomic_DNA"/>
</dbReference>